<dbReference type="InterPro" id="IPR001611">
    <property type="entry name" value="Leu-rich_rpt"/>
</dbReference>
<keyword evidence="1" id="KW-0106">Calcium</keyword>
<dbReference type="InterPro" id="IPR018247">
    <property type="entry name" value="EF_Hand_1_Ca_BS"/>
</dbReference>
<gene>
    <name evidence="4" type="ORF">BaRGS_00012183</name>
</gene>
<dbReference type="AlphaFoldDB" id="A0ABD0LBA7"/>
<dbReference type="Pfam" id="PF13499">
    <property type="entry name" value="EF-hand_7"/>
    <property type="match status" value="1"/>
</dbReference>
<name>A0ABD0LBA7_9CAEN</name>
<feature type="region of interest" description="Disordered" evidence="2">
    <location>
        <begin position="30"/>
        <end position="88"/>
    </location>
</feature>
<accession>A0ABD0LBA7</accession>
<feature type="compositionally biased region" description="Basic and acidic residues" evidence="2">
    <location>
        <begin position="52"/>
        <end position="61"/>
    </location>
</feature>
<feature type="compositionally biased region" description="Basic and acidic residues" evidence="2">
    <location>
        <begin position="549"/>
        <end position="562"/>
    </location>
</feature>
<evidence type="ECO:0000256" key="2">
    <source>
        <dbReference type="SAM" id="MobiDB-lite"/>
    </source>
</evidence>
<dbReference type="Proteomes" id="UP001519460">
    <property type="component" value="Unassembled WGS sequence"/>
</dbReference>
<evidence type="ECO:0000259" key="3">
    <source>
        <dbReference type="PROSITE" id="PS50222"/>
    </source>
</evidence>
<evidence type="ECO:0000313" key="5">
    <source>
        <dbReference type="Proteomes" id="UP001519460"/>
    </source>
</evidence>
<organism evidence="4 5">
    <name type="scientific">Batillaria attramentaria</name>
    <dbReference type="NCBI Taxonomy" id="370345"/>
    <lineage>
        <taxon>Eukaryota</taxon>
        <taxon>Metazoa</taxon>
        <taxon>Spiralia</taxon>
        <taxon>Lophotrochozoa</taxon>
        <taxon>Mollusca</taxon>
        <taxon>Gastropoda</taxon>
        <taxon>Caenogastropoda</taxon>
        <taxon>Sorbeoconcha</taxon>
        <taxon>Cerithioidea</taxon>
        <taxon>Batillariidae</taxon>
        <taxon>Batillaria</taxon>
    </lineage>
</organism>
<proteinExistence type="predicted"/>
<dbReference type="InterPro" id="IPR011992">
    <property type="entry name" value="EF-hand-dom_pair"/>
</dbReference>
<keyword evidence="5" id="KW-1185">Reference proteome</keyword>
<dbReference type="Gene3D" id="3.80.10.10">
    <property type="entry name" value="Ribonuclease Inhibitor"/>
    <property type="match status" value="3"/>
</dbReference>
<dbReference type="Pfam" id="PF13516">
    <property type="entry name" value="LRR_6"/>
    <property type="match status" value="4"/>
</dbReference>
<dbReference type="Gene3D" id="1.10.238.10">
    <property type="entry name" value="EF-hand"/>
    <property type="match status" value="1"/>
</dbReference>
<dbReference type="InterPro" id="IPR032675">
    <property type="entry name" value="LRR_dom_sf"/>
</dbReference>
<dbReference type="PROSITE" id="PS50222">
    <property type="entry name" value="EF_HAND_2"/>
    <property type="match status" value="2"/>
</dbReference>
<evidence type="ECO:0000313" key="4">
    <source>
        <dbReference type="EMBL" id="KAK7496531.1"/>
    </source>
</evidence>
<feature type="region of interest" description="Disordered" evidence="2">
    <location>
        <begin position="535"/>
        <end position="562"/>
    </location>
</feature>
<dbReference type="SUPFAM" id="SSF47473">
    <property type="entry name" value="EF-hand"/>
    <property type="match status" value="1"/>
</dbReference>
<evidence type="ECO:0000256" key="1">
    <source>
        <dbReference type="ARBA" id="ARBA00022837"/>
    </source>
</evidence>
<feature type="domain" description="EF-hand" evidence="3">
    <location>
        <begin position="462"/>
        <end position="497"/>
    </location>
</feature>
<dbReference type="PANTHER" id="PTHR24114">
    <property type="entry name" value="LEUCINE RICH REPEAT FAMILY PROTEIN"/>
    <property type="match status" value="1"/>
</dbReference>
<comment type="caution">
    <text evidence="4">The sequence shown here is derived from an EMBL/GenBank/DDBJ whole genome shotgun (WGS) entry which is preliminary data.</text>
</comment>
<dbReference type="InterPro" id="IPR052394">
    <property type="entry name" value="LRR-containing"/>
</dbReference>
<dbReference type="PROSITE" id="PS00018">
    <property type="entry name" value="EF_HAND_1"/>
    <property type="match status" value="1"/>
</dbReference>
<dbReference type="SMART" id="SM00368">
    <property type="entry name" value="LRR_RI"/>
    <property type="match status" value="6"/>
</dbReference>
<feature type="domain" description="EF-hand" evidence="3">
    <location>
        <begin position="426"/>
        <end position="461"/>
    </location>
</feature>
<reference evidence="4 5" key="1">
    <citation type="journal article" date="2023" name="Sci. Data">
        <title>Genome assembly of the Korean intertidal mud-creeper Batillaria attramentaria.</title>
        <authorList>
            <person name="Patra A.K."/>
            <person name="Ho P.T."/>
            <person name="Jun S."/>
            <person name="Lee S.J."/>
            <person name="Kim Y."/>
            <person name="Won Y.J."/>
        </authorList>
    </citation>
    <scope>NUCLEOTIDE SEQUENCE [LARGE SCALE GENOMIC DNA]</scope>
    <source>
        <strain evidence="4">Wonlab-2016</strain>
    </source>
</reference>
<dbReference type="PANTHER" id="PTHR24114:SF2">
    <property type="entry name" value="F-BOX DOMAIN-CONTAINING PROTEIN-RELATED"/>
    <property type="match status" value="1"/>
</dbReference>
<sequence>MALKLPVLRRTSKKEDVEIWLNSSTPLHIQQADVGGEGGEPAIHPTLPEAEQVTRDTAESKEQDDEDDDETTEVDQAQTSRTASTEDTVLPSMRVYRRATKRLGVVPLRKVMAQFGQERLCFRNLTLTSRDMKATCMALLRDSNGVELDFSGNYIGGRECDYLVSVLANSDNFHTLDVSNNCLRSRGIRQLAAFVSNKLTDADAQAVAGFLTANSSLRTLSMNHNEFREKGGRLIGSALGKNRHLEELELRWNHLRRDGAIGIAKGLEENKSLHRVDLSWNGFGFEGCMALSDTLARNHTIEELDISSNRINPPGVMELVKGLAKNKALRILKIGQNPITASFSSVLLNTIRKHPTVALQHLDMEGIVVDRDFQGILDDINQTRRLHVKYDIILPVKSMSREDMLRRIQTPGAYNLDPLHMFFMLKEKMRASDFFYKINKDNDDSVSPQELHQLFTEAGIPVTRSVIDKIVEFMDTDGDGSIDIGEFMSGDRKMKRMTRNHVKNTMDRKKQKADDYMKYSRSFKKAQIDPVTLSLKVTEADPRLSPVPDSKKSLKQPEEDQE</sequence>
<dbReference type="EMBL" id="JACVVK020000066">
    <property type="protein sequence ID" value="KAK7496531.1"/>
    <property type="molecule type" value="Genomic_DNA"/>
</dbReference>
<dbReference type="SUPFAM" id="SSF52047">
    <property type="entry name" value="RNI-like"/>
    <property type="match status" value="1"/>
</dbReference>
<dbReference type="InterPro" id="IPR002048">
    <property type="entry name" value="EF_hand_dom"/>
</dbReference>
<dbReference type="CDD" id="cd00051">
    <property type="entry name" value="EFh"/>
    <property type="match status" value="1"/>
</dbReference>
<protein>
    <recommendedName>
        <fullName evidence="3">EF-hand domain-containing protein</fullName>
    </recommendedName>
</protein>
<feature type="compositionally biased region" description="Acidic residues" evidence="2">
    <location>
        <begin position="62"/>
        <end position="73"/>
    </location>
</feature>